<dbReference type="InterPro" id="IPR000541">
    <property type="entry name" value="Ncs6/Tuc1/Ctu1"/>
</dbReference>
<comment type="caution">
    <text evidence="3">The sequence shown here is derived from an EMBL/GenBank/DDBJ whole genome shotgun (WGS) entry which is preliminary data.</text>
</comment>
<gene>
    <name evidence="3" type="ORF">C0197_00305</name>
</gene>
<evidence type="ECO:0000259" key="2">
    <source>
        <dbReference type="PROSITE" id="PS50206"/>
    </source>
</evidence>
<reference evidence="3 4" key="1">
    <citation type="submission" date="2018-01" db="EMBL/GenBank/DDBJ databases">
        <title>Metagenomic assembled genomes from two thermal pools in the Uzon Caldera, Kamchatka, Russia.</title>
        <authorList>
            <person name="Wilkins L."/>
            <person name="Ettinger C."/>
        </authorList>
    </citation>
    <scope>NUCLEOTIDE SEQUENCE [LARGE SCALE GENOMIC DNA]</scope>
    <source>
        <strain evidence="3">ZAV-15</strain>
    </source>
</reference>
<dbReference type="CDD" id="cd00158">
    <property type="entry name" value="RHOD"/>
    <property type="match status" value="1"/>
</dbReference>
<evidence type="ECO:0000313" key="3">
    <source>
        <dbReference type="EMBL" id="PMP64531.1"/>
    </source>
</evidence>
<dbReference type="Gene3D" id="3.40.50.620">
    <property type="entry name" value="HUPs"/>
    <property type="match status" value="1"/>
</dbReference>
<dbReference type="InterPro" id="IPR020554">
    <property type="entry name" value="UPF0021_CS"/>
</dbReference>
<dbReference type="GO" id="GO:0000049">
    <property type="term" value="F:tRNA binding"/>
    <property type="evidence" value="ECO:0007669"/>
    <property type="project" value="InterPro"/>
</dbReference>
<dbReference type="Pfam" id="PF00581">
    <property type="entry name" value="Rhodanese"/>
    <property type="match status" value="1"/>
</dbReference>
<proteinExistence type="predicted"/>
<dbReference type="PANTHER" id="PTHR11807:SF12">
    <property type="entry name" value="CYTOPLASMIC TRNA 2-THIOLATION PROTEIN 1"/>
    <property type="match status" value="1"/>
</dbReference>
<organism evidence="3 4">
    <name type="scientific">Caldimicrobium thiodismutans</name>
    <dbReference type="NCBI Taxonomy" id="1653476"/>
    <lineage>
        <taxon>Bacteria</taxon>
        <taxon>Pseudomonadati</taxon>
        <taxon>Thermodesulfobacteriota</taxon>
        <taxon>Thermodesulfobacteria</taxon>
        <taxon>Thermodesulfobacteriales</taxon>
        <taxon>Thermodesulfobacteriaceae</taxon>
        <taxon>Caldimicrobium</taxon>
    </lineage>
</organism>
<dbReference type="PROSITE" id="PS50206">
    <property type="entry name" value="RHODANESE_3"/>
    <property type="match status" value="1"/>
</dbReference>
<dbReference type="GO" id="GO:0016740">
    <property type="term" value="F:transferase activity"/>
    <property type="evidence" value="ECO:0007669"/>
    <property type="project" value="UniProtKB-KW"/>
</dbReference>
<dbReference type="AlphaFoldDB" id="A0A2N7PLH9"/>
<dbReference type="SUPFAM" id="SSF52821">
    <property type="entry name" value="Rhodanese/Cell cycle control phosphatase"/>
    <property type="match status" value="1"/>
</dbReference>
<dbReference type="GO" id="GO:0002144">
    <property type="term" value="C:cytosolic tRNA wobble base thiouridylase complex"/>
    <property type="evidence" value="ECO:0007669"/>
    <property type="project" value="TreeGrafter"/>
</dbReference>
<evidence type="ECO:0000313" key="4">
    <source>
        <dbReference type="Proteomes" id="UP000235731"/>
    </source>
</evidence>
<name>A0A2N7PLH9_9BACT</name>
<dbReference type="SMART" id="SM00450">
    <property type="entry name" value="RHOD"/>
    <property type="match status" value="1"/>
</dbReference>
<keyword evidence="1" id="KW-0808">Transferase</keyword>
<dbReference type="InterPro" id="IPR001763">
    <property type="entry name" value="Rhodanese-like_dom"/>
</dbReference>
<evidence type="ECO:0000256" key="1">
    <source>
        <dbReference type="ARBA" id="ARBA00022679"/>
    </source>
</evidence>
<dbReference type="GO" id="GO:0002143">
    <property type="term" value="P:tRNA wobble position uridine thiolation"/>
    <property type="evidence" value="ECO:0007669"/>
    <property type="project" value="TreeGrafter"/>
</dbReference>
<dbReference type="NCBIfam" id="TIGR00269">
    <property type="entry name" value="TIGR00269 family protein"/>
    <property type="match status" value="1"/>
</dbReference>
<feature type="domain" description="Rhodanese" evidence="2">
    <location>
        <begin position="366"/>
        <end position="449"/>
    </location>
</feature>
<dbReference type="SUPFAM" id="SSF52402">
    <property type="entry name" value="Adenine nucleotide alpha hydrolases-like"/>
    <property type="match status" value="1"/>
</dbReference>
<dbReference type="EMBL" id="PNIE01000005">
    <property type="protein sequence ID" value="PMP64531.1"/>
    <property type="molecule type" value="Genomic_DNA"/>
</dbReference>
<dbReference type="InterPro" id="IPR036873">
    <property type="entry name" value="Rhodanese-like_dom_sf"/>
</dbReference>
<dbReference type="Gene3D" id="3.40.250.10">
    <property type="entry name" value="Rhodanese-like domain"/>
    <property type="match status" value="1"/>
</dbReference>
<dbReference type="Proteomes" id="UP000235731">
    <property type="component" value="Unassembled WGS sequence"/>
</dbReference>
<dbReference type="PROSITE" id="PS01263">
    <property type="entry name" value="UPF0021"/>
    <property type="match status" value="1"/>
</dbReference>
<dbReference type="InterPro" id="IPR014729">
    <property type="entry name" value="Rossmann-like_a/b/a_fold"/>
</dbReference>
<dbReference type="PANTHER" id="PTHR11807">
    <property type="entry name" value="ATPASES OF THE PP SUPERFAMILY-RELATED"/>
    <property type="match status" value="1"/>
</dbReference>
<sequence length="459" mass="53838">MYFSTFYIDLRELLINVFKVMQYIKCGAEKFEFEIKPLGGLCKRCQKEIPVVSLTTQNLKLCKSCFNAIQEKRVYETVKKFRMFNKEDRIGIFLSGGKDSASLATLLKRLFPDYSFQGIYLNLGIGYYSEYAEKTVRELCEKIELPLFVYNLPKEEGFSIDEFVFTNFRDKICSVCGVIKRYLFSKMAKALGLTVIATGHHLDDLLSTYLTLFFNGDFLSLKRLSPVNLPLYPGQAKKVKPLCQIPERELFYYAILNELPLEGCACPHGEITPAKKIKFLIEELSKENRTFKYQLMSVFLNKFLPLLKEEIKEETQFKPCLRCGEPTASANELCNHCRRIELLERVKDRRLELTFEEWLKYSQGESKESWVIFDVREKEDYLKGALPEAKWISKDLLENERELIKTFKPFRDKNLLFYCYTGRLSYFFTLKLRKLGFKAYNLKHPEEIFNKVDTLQKNV</sequence>
<accession>A0A2N7PLH9</accession>
<protein>
    <submittedName>
        <fullName evidence="3">TIGR00269 family protein</fullName>
    </submittedName>
</protein>
<dbReference type="InterPro" id="IPR011063">
    <property type="entry name" value="TilS/TtcA_N"/>
</dbReference>
<dbReference type="Pfam" id="PF01171">
    <property type="entry name" value="ATP_bind_3"/>
    <property type="match status" value="1"/>
</dbReference>